<keyword evidence="3" id="KW-1185">Reference proteome</keyword>
<dbReference type="Pfam" id="PF03845">
    <property type="entry name" value="Spore_permease"/>
    <property type="match status" value="1"/>
</dbReference>
<feature type="transmembrane region" description="Helical" evidence="1">
    <location>
        <begin position="183"/>
        <end position="202"/>
    </location>
</feature>
<dbReference type="EMBL" id="BOSL01000006">
    <property type="protein sequence ID" value="GIP53186.1"/>
    <property type="molecule type" value="Genomic_DNA"/>
</dbReference>
<dbReference type="InterPro" id="IPR004761">
    <property type="entry name" value="Spore_GerAB"/>
</dbReference>
<feature type="transmembrane region" description="Helical" evidence="1">
    <location>
        <begin position="321"/>
        <end position="340"/>
    </location>
</feature>
<feature type="transmembrane region" description="Helical" evidence="1">
    <location>
        <begin position="144"/>
        <end position="163"/>
    </location>
</feature>
<evidence type="ECO:0000313" key="2">
    <source>
        <dbReference type="EMBL" id="GIP53186.1"/>
    </source>
</evidence>
<keyword evidence="1" id="KW-1133">Transmembrane helix</keyword>
<feature type="transmembrane region" description="Helical" evidence="1">
    <location>
        <begin position="298"/>
        <end position="315"/>
    </location>
</feature>
<feature type="transmembrane region" description="Helical" evidence="1">
    <location>
        <begin position="115"/>
        <end position="132"/>
    </location>
</feature>
<dbReference type="RefSeq" id="WP_213654810.1">
    <property type="nucleotide sequence ID" value="NZ_BOSL01000006.1"/>
</dbReference>
<name>A0ABQ4MB23_9BACL</name>
<feature type="transmembrane region" description="Helical" evidence="1">
    <location>
        <begin position="36"/>
        <end position="56"/>
    </location>
</feature>
<evidence type="ECO:0000256" key="1">
    <source>
        <dbReference type="SAM" id="Phobius"/>
    </source>
</evidence>
<feature type="transmembrane region" description="Helical" evidence="1">
    <location>
        <begin position="214"/>
        <end position="240"/>
    </location>
</feature>
<dbReference type="InterPro" id="IPR038728">
    <property type="entry name" value="YkvI-like"/>
</dbReference>
<protein>
    <submittedName>
        <fullName evidence="2">Membrane protein</fullName>
    </submittedName>
</protein>
<dbReference type="PANTHER" id="PTHR37814">
    <property type="entry name" value="CONSERVED MEMBRANE PROTEIN"/>
    <property type="match status" value="1"/>
</dbReference>
<organism evidence="2 3">
    <name type="scientific">Paenibacillus vini</name>
    <dbReference type="NCBI Taxonomy" id="1476024"/>
    <lineage>
        <taxon>Bacteria</taxon>
        <taxon>Bacillati</taxon>
        <taxon>Bacillota</taxon>
        <taxon>Bacilli</taxon>
        <taxon>Bacillales</taxon>
        <taxon>Paenibacillaceae</taxon>
        <taxon>Paenibacillus</taxon>
    </lineage>
</organism>
<keyword evidence="1" id="KW-0812">Transmembrane</keyword>
<sequence length="346" mass="37829">MKNAVKVMQIAFTYIGTVVGAGFATGQEILQFFTRYGKWAALTILLSTVLFIWLGTKMMLLARQIKAESYEDLNRKLFGDRIGQSLSLFTMVVLIGVNSVMLAGAGSVFMEHFGMHYQIGLWITLICTYLLLGRGIGGVMKLNSIVVPMMLTLSLAIIFNTAGSPGASRFFTITTDAPLLAAWASPLMYTAFNLSMAQAVLVPIGSHTESRRTIVWGGILGGAGVGFMLMAGHFALSAYMPGIVQFEIPMGSIAQQLGTVIQLIYIVLIFMEIFSTFVADVYGVTLQLKQRLKISPKLISISILIICYLTSQFGFSALLSILYPAFGLFSLLWAVMLGLYRPNDRS</sequence>
<accession>A0ABQ4MB23</accession>
<reference evidence="2 3" key="1">
    <citation type="submission" date="2021-03" db="EMBL/GenBank/DDBJ databases">
        <title>Antimicrobial resistance genes in bacteria isolated from Japanese honey, and their potential for conferring macrolide and lincosamide resistance in the American foulbrood pathogen Paenibacillus larvae.</title>
        <authorList>
            <person name="Okamoto M."/>
            <person name="Kumagai M."/>
            <person name="Kanamori H."/>
            <person name="Takamatsu D."/>
        </authorList>
    </citation>
    <scope>NUCLEOTIDE SEQUENCE [LARGE SCALE GENOMIC DNA]</scope>
    <source>
        <strain evidence="2 3">J42TS3</strain>
    </source>
</reference>
<dbReference type="Proteomes" id="UP000679992">
    <property type="component" value="Unassembled WGS sequence"/>
</dbReference>
<dbReference type="PANTHER" id="PTHR37814:SF1">
    <property type="entry name" value="MEMBRANE PROTEIN"/>
    <property type="match status" value="1"/>
</dbReference>
<feature type="transmembrane region" description="Helical" evidence="1">
    <location>
        <begin position="260"/>
        <end position="286"/>
    </location>
</feature>
<comment type="caution">
    <text evidence="2">The sequence shown here is derived from an EMBL/GenBank/DDBJ whole genome shotgun (WGS) entry which is preliminary data.</text>
</comment>
<feature type="transmembrane region" description="Helical" evidence="1">
    <location>
        <begin position="86"/>
        <end position="109"/>
    </location>
</feature>
<proteinExistence type="predicted"/>
<evidence type="ECO:0000313" key="3">
    <source>
        <dbReference type="Proteomes" id="UP000679992"/>
    </source>
</evidence>
<gene>
    <name evidence="2" type="primary">ykvI</name>
    <name evidence="2" type="ORF">J42TS3_22210</name>
</gene>
<keyword evidence="1" id="KW-0472">Membrane</keyword>